<organism evidence="1 2">
    <name type="scientific">Ixodes persulcatus</name>
    <name type="common">Taiga tick</name>
    <dbReference type="NCBI Taxonomy" id="34615"/>
    <lineage>
        <taxon>Eukaryota</taxon>
        <taxon>Metazoa</taxon>
        <taxon>Ecdysozoa</taxon>
        <taxon>Arthropoda</taxon>
        <taxon>Chelicerata</taxon>
        <taxon>Arachnida</taxon>
        <taxon>Acari</taxon>
        <taxon>Parasitiformes</taxon>
        <taxon>Ixodida</taxon>
        <taxon>Ixodoidea</taxon>
        <taxon>Ixodidae</taxon>
        <taxon>Ixodinae</taxon>
        <taxon>Ixodes</taxon>
    </lineage>
</organism>
<evidence type="ECO:0000313" key="1">
    <source>
        <dbReference type="EMBL" id="KAG0429023.1"/>
    </source>
</evidence>
<comment type="caution">
    <text evidence="1">The sequence shown here is derived from an EMBL/GenBank/DDBJ whole genome shotgun (WGS) entry which is preliminary data.</text>
</comment>
<feature type="non-terminal residue" evidence="1">
    <location>
        <position position="1"/>
    </location>
</feature>
<dbReference type="EMBL" id="JABSTQ010009452">
    <property type="protein sequence ID" value="KAG0429023.1"/>
    <property type="molecule type" value="Genomic_DNA"/>
</dbReference>
<feature type="non-terminal residue" evidence="1">
    <location>
        <position position="62"/>
    </location>
</feature>
<name>A0AC60Q7B7_IXOPE</name>
<dbReference type="Proteomes" id="UP000805193">
    <property type="component" value="Unassembled WGS sequence"/>
</dbReference>
<protein>
    <submittedName>
        <fullName evidence="1">Uncharacterized protein</fullName>
    </submittedName>
</protein>
<reference evidence="1 2" key="1">
    <citation type="journal article" date="2020" name="Cell">
        <title>Large-Scale Comparative Analyses of Tick Genomes Elucidate Their Genetic Diversity and Vector Capacities.</title>
        <authorList>
            <consortium name="Tick Genome and Microbiome Consortium (TIGMIC)"/>
            <person name="Jia N."/>
            <person name="Wang J."/>
            <person name="Shi W."/>
            <person name="Du L."/>
            <person name="Sun Y."/>
            <person name="Zhan W."/>
            <person name="Jiang J.F."/>
            <person name="Wang Q."/>
            <person name="Zhang B."/>
            <person name="Ji P."/>
            <person name="Bell-Sakyi L."/>
            <person name="Cui X.M."/>
            <person name="Yuan T.T."/>
            <person name="Jiang B.G."/>
            <person name="Yang W.F."/>
            <person name="Lam T.T."/>
            <person name="Chang Q.C."/>
            <person name="Ding S.J."/>
            <person name="Wang X.J."/>
            <person name="Zhu J.G."/>
            <person name="Ruan X.D."/>
            <person name="Zhao L."/>
            <person name="Wei J.T."/>
            <person name="Ye R.Z."/>
            <person name="Que T.C."/>
            <person name="Du C.H."/>
            <person name="Zhou Y.H."/>
            <person name="Cheng J.X."/>
            <person name="Dai P.F."/>
            <person name="Guo W.B."/>
            <person name="Han X.H."/>
            <person name="Huang E.J."/>
            <person name="Li L.F."/>
            <person name="Wei W."/>
            <person name="Gao Y.C."/>
            <person name="Liu J.Z."/>
            <person name="Shao H.Z."/>
            <person name="Wang X."/>
            <person name="Wang C.C."/>
            <person name="Yang T.C."/>
            <person name="Huo Q.B."/>
            <person name="Li W."/>
            <person name="Chen H.Y."/>
            <person name="Chen S.E."/>
            <person name="Zhou L.G."/>
            <person name="Ni X.B."/>
            <person name="Tian J.H."/>
            <person name="Sheng Y."/>
            <person name="Liu T."/>
            <person name="Pan Y.S."/>
            <person name="Xia L.Y."/>
            <person name="Li J."/>
            <person name="Zhao F."/>
            <person name="Cao W.C."/>
        </authorList>
    </citation>
    <scope>NUCLEOTIDE SEQUENCE [LARGE SCALE GENOMIC DNA]</scope>
    <source>
        <strain evidence="1">Iper-2018</strain>
    </source>
</reference>
<accession>A0AC60Q7B7</accession>
<proteinExistence type="predicted"/>
<evidence type="ECO:0000313" key="2">
    <source>
        <dbReference type="Proteomes" id="UP000805193"/>
    </source>
</evidence>
<sequence length="62" mass="6970">DMLPVLSAIEELKKELKSEIAELKESTDFCSKSVDEFKTALKELKSFKAQLGLLNAANEQLR</sequence>
<gene>
    <name evidence="1" type="ORF">HPB47_024023</name>
</gene>
<keyword evidence="2" id="KW-1185">Reference proteome</keyword>